<evidence type="ECO:0008006" key="4">
    <source>
        <dbReference type="Google" id="ProtNLM"/>
    </source>
</evidence>
<feature type="transmembrane region" description="Helical" evidence="1">
    <location>
        <begin position="49"/>
        <end position="76"/>
    </location>
</feature>
<keyword evidence="1" id="KW-1133">Transmembrane helix</keyword>
<dbReference type="RefSeq" id="WP_243803153.1">
    <property type="nucleotide sequence ID" value="NZ_CP094671.1"/>
</dbReference>
<dbReference type="Proteomes" id="UP000831113">
    <property type="component" value="Plasmid unnamed2"/>
</dbReference>
<keyword evidence="1" id="KW-0472">Membrane</keyword>
<feature type="transmembrane region" description="Helical" evidence="1">
    <location>
        <begin position="88"/>
        <end position="113"/>
    </location>
</feature>
<evidence type="ECO:0000313" key="3">
    <source>
        <dbReference type="Proteomes" id="UP000831113"/>
    </source>
</evidence>
<gene>
    <name evidence="2" type="ORF">MTX78_23910</name>
</gene>
<evidence type="ECO:0000256" key="1">
    <source>
        <dbReference type="SAM" id="Phobius"/>
    </source>
</evidence>
<proteinExistence type="predicted"/>
<feature type="transmembrane region" description="Helical" evidence="1">
    <location>
        <begin position="12"/>
        <end position="29"/>
    </location>
</feature>
<sequence>MANLPALARLRMAYLIHVAVALLYPYWSHTRGFAWLNRFVSPLTSLRQALGVYFKALPLLVLLPFVAGELLCLWLLDHKNWHYNRRVIVLLYWGVLLSNKTIFTFLRACFTFIKSDFTRTSR</sequence>
<keyword evidence="1" id="KW-0812">Transmembrane</keyword>
<dbReference type="EMBL" id="CP094671">
    <property type="protein sequence ID" value="UOG77392.1"/>
    <property type="molecule type" value="Genomic_DNA"/>
</dbReference>
<keyword evidence="3" id="KW-1185">Reference proteome</keyword>
<reference evidence="2 3" key="1">
    <citation type="submission" date="2022-03" db="EMBL/GenBank/DDBJ databases">
        <title>Hymenobactersp. isolated from the air.</title>
        <authorList>
            <person name="Won M."/>
            <person name="Kwon S.-W."/>
        </authorList>
    </citation>
    <scope>NUCLEOTIDE SEQUENCE [LARGE SCALE GENOMIC DNA]</scope>
    <source>
        <strain evidence="2 3">KACC 21982</strain>
        <plasmid evidence="2 3">unnamed2</plasmid>
    </source>
</reference>
<geneLocation type="plasmid" evidence="2 3">
    <name>unnamed2</name>
</geneLocation>
<keyword evidence="2" id="KW-0614">Plasmid</keyword>
<organism evidence="2 3">
    <name type="scientific">Hymenobacter tibetensis</name>
    <dbReference type="NCBI Taxonomy" id="497967"/>
    <lineage>
        <taxon>Bacteria</taxon>
        <taxon>Pseudomonadati</taxon>
        <taxon>Bacteroidota</taxon>
        <taxon>Cytophagia</taxon>
        <taxon>Cytophagales</taxon>
        <taxon>Hymenobacteraceae</taxon>
        <taxon>Hymenobacter</taxon>
    </lineage>
</organism>
<evidence type="ECO:0000313" key="2">
    <source>
        <dbReference type="EMBL" id="UOG77392.1"/>
    </source>
</evidence>
<name>A0ABY4D4W8_9BACT</name>
<protein>
    <recommendedName>
        <fullName evidence="4">Acyltransferase 3 domain-containing protein</fullName>
    </recommendedName>
</protein>
<accession>A0ABY4D4W8</accession>